<accession>A0AC61QJ85</accession>
<evidence type="ECO:0000313" key="1">
    <source>
        <dbReference type="EMBL" id="TDF73078.1"/>
    </source>
</evidence>
<dbReference type="EMBL" id="SMOG01000009">
    <property type="protein sequence ID" value="TDF73078.1"/>
    <property type="molecule type" value="Genomic_DNA"/>
</dbReference>
<name>A0AC61QJ85_9BACT</name>
<organism evidence="1 2">
    <name type="scientific">Candidatus Syntrophosphaera thermopropionivorans</name>
    <dbReference type="NCBI Taxonomy" id="2593015"/>
    <lineage>
        <taxon>Bacteria</taxon>
        <taxon>Pseudomonadati</taxon>
        <taxon>Candidatus Cloacimonadota</taxon>
        <taxon>Candidatus Cloacimonadia</taxon>
        <taxon>Candidatus Cloacimonadales</taxon>
        <taxon>Candidatus Cloacimonadaceae</taxon>
        <taxon>Candidatus Syntrophosphaera</taxon>
    </lineage>
</organism>
<keyword evidence="2" id="KW-1185">Reference proteome</keyword>
<gene>
    <name evidence="1" type="primary">recF</name>
    <name evidence="1" type="ORF">E0946_04170</name>
</gene>
<evidence type="ECO:0000313" key="2">
    <source>
        <dbReference type="Proteomes" id="UP000294588"/>
    </source>
</evidence>
<sequence length="358" mass="42344">MILKQLFLVHFRNYENARFDLHPAGNLIIAPNGYGKTNLLEAIAYCGIGKSVHFHRDEYLCEQGYDFFSLKGLFQTDNELGLEIQISWQKGKKLLKINGNPVRQLSRIYEGVKVIYSAPEDMNLIDGSPRFRRQYFDLALSQIYPEYISLLRNYLHIVEQRNNLLKKEYTYAEKHSWDIHFCEFLFPVLQYRQKYLNLVNQALKEQYPHISEQVKDISIQYKVNGIEDYPNSIDKLLRILEELEKREKNYQRTLVGPHLDDYEFLLNQNNLKSYGSQGQKRITVIILKLIQASLIENLTSIKPIMLFDDVFAELDQLHTHRIKEFLDFHYQIFIASPNEQITSEWNELTRLSLPENKQ</sequence>
<protein>
    <submittedName>
        <fullName evidence="1">DNA replication and repair protein RecF</fullName>
    </submittedName>
</protein>
<reference evidence="1" key="1">
    <citation type="submission" date="2019-03" db="EMBL/GenBank/DDBJ databases">
        <title>Candidatus Syntrophosphaera thermopropionivorans: a novel player in syntrophic propionate oxidation during anaerobic digestion.</title>
        <authorList>
            <person name="Dyksma S."/>
        </authorList>
    </citation>
    <scope>NUCLEOTIDE SEQUENCE</scope>
    <source>
        <strain evidence="1">W5</strain>
    </source>
</reference>
<proteinExistence type="predicted"/>
<comment type="caution">
    <text evidence="1">The sequence shown here is derived from an EMBL/GenBank/DDBJ whole genome shotgun (WGS) entry which is preliminary data.</text>
</comment>
<dbReference type="Proteomes" id="UP000294588">
    <property type="component" value="Unassembled WGS sequence"/>
</dbReference>